<comment type="similarity">
    <text evidence="2">Belongs to the methyl-accepting chemotaxis (MCP) protein family.</text>
</comment>
<evidence type="ECO:0000256" key="2">
    <source>
        <dbReference type="ARBA" id="ARBA00029447"/>
    </source>
</evidence>
<dbReference type="PANTHER" id="PTHR43531">
    <property type="entry name" value="PROTEIN ICFG"/>
    <property type="match status" value="1"/>
</dbReference>
<accession>A0A6I6EFT8</accession>
<name>A0A6I6EFT8_THETI</name>
<keyword evidence="4" id="KW-1185">Reference proteome</keyword>
<dbReference type="Proteomes" id="UP000426424">
    <property type="component" value="Chromosome"/>
</dbReference>
<gene>
    <name evidence="3" type="ORF">E6P07_03915</name>
</gene>
<evidence type="ECO:0000313" key="4">
    <source>
        <dbReference type="Proteomes" id="UP000426424"/>
    </source>
</evidence>
<dbReference type="PANTHER" id="PTHR43531:SF14">
    <property type="entry name" value="METHYL-ACCEPTING CHEMOTAXIS PROTEIN I-RELATED"/>
    <property type="match status" value="1"/>
</dbReference>
<evidence type="ECO:0000256" key="1">
    <source>
        <dbReference type="ARBA" id="ARBA00022481"/>
    </source>
</evidence>
<organism evidence="3 4">
    <name type="scientific">Thermochromatium tepidum ATCC 43061</name>
    <dbReference type="NCBI Taxonomy" id="316276"/>
    <lineage>
        <taxon>Bacteria</taxon>
        <taxon>Pseudomonadati</taxon>
        <taxon>Pseudomonadota</taxon>
        <taxon>Gammaproteobacteria</taxon>
        <taxon>Chromatiales</taxon>
        <taxon>Chromatiaceae</taxon>
        <taxon>Thermochromatium</taxon>
    </lineage>
</organism>
<sequence>MSRSAPRTRWPRPVCRSRCWRSVVTSFQRVSGLVGEIAQLSGKQNADVEEVVRALAALDAITQQNAALVEQSAAADESLEQQAVELEAVVGQFRLRNA</sequence>
<dbReference type="OrthoDB" id="2489132at2"/>
<dbReference type="GO" id="GO:0004888">
    <property type="term" value="F:transmembrane signaling receptor activity"/>
    <property type="evidence" value="ECO:0007669"/>
    <property type="project" value="TreeGrafter"/>
</dbReference>
<keyword evidence="1" id="KW-0488">Methylation</keyword>
<evidence type="ECO:0000313" key="3">
    <source>
        <dbReference type="EMBL" id="QGU32207.1"/>
    </source>
</evidence>
<dbReference type="GO" id="GO:0005886">
    <property type="term" value="C:plasma membrane"/>
    <property type="evidence" value="ECO:0007669"/>
    <property type="project" value="TreeGrafter"/>
</dbReference>
<dbReference type="EMBL" id="CP039268">
    <property type="protein sequence ID" value="QGU32207.1"/>
    <property type="molecule type" value="Genomic_DNA"/>
</dbReference>
<dbReference type="InterPro" id="IPR051310">
    <property type="entry name" value="MCP_chemotaxis"/>
</dbReference>
<evidence type="ECO:0008006" key="5">
    <source>
        <dbReference type="Google" id="ProtNLM"/>
    </source>
</evidence>
<dbReference type="AlphaFoldDB" id="A0A6I6EFT8"/>
<dbReference type="GO" id="GO:0006935">
    <property type="term" value="P:chemotaxis"/>
    <property type="evidence" value="ECO:0007669"/>
    <property type="project" value="TreeGrafter"/>
</dbReference>
<protein>
    <recommendedName>
        <fullName evidence="5">Methyl-accepting transducer domain-containing protein</fullName>
    </recommendedName>
</protein>
<reference evidence="3 4" key="1">
    <citation type="submission" date="2019-12" db="EMBL/GenBank/DDBJ databases">
        <title>The complete genome of the thermophilic, anoxygenic phototrophic gammaproteobacterium Thermochromatium tepidum.</title>
        <authorList>
            <person name="Sattley W.M."/>
            <person name="Swingley W.D."/>
            <person name="Burchell B.M."/>
            <person name="Gurbani S.A."/>
            <person name="Kujawa C.M."/>
            <person name="Nuccio D.A."/>
            <person name="Schladweiler J."/>
            <person name="Shaffer K.N."/>
            <person name="Stokes L.M."/>
            <person name="Touchman J.W."/>
            <person name="Blankenship R.E."/>
            <person name="Madigan M.T."/>
        </authorList>
    </citation>
    <scope>NUCLEOTIDE SEQUENCE [LARGE SCALE GENOMIC DNA]</scope>
    <source>
        <strain evidence="3 4">ATCC 43061</strain>
    </source>
</reference>
<dbReference type="Gene3D" id="1.10.287.950">
    <property type="entry name" value="Methyl-accepting chemotaxis protein"/>
    <property type="match status" value="1"/>
</dbReference>
<proteinExistence type="inferred from homology"/>
<dbReference type="KEGG" id="ttp:E6P07_03915"/>
<dbReference type="SUPFAM" id="SSF58104">
    <property type="entry name" value="Methyl-accepting chemotaxis protein (MCP) signaling domain"/>
    <property type="match status" value="1"/>
</dbReference>